<comment type="caution">
    <text evidence="1">The sequence shown here is derived from an EMBL/GenBank/DDBJ whole genome shotgun (WGS) entry which is preliminary data.</text>
</comment>
<accession>A0A1F5BUT3</accession>
<dbReference type="EMBL" id="MEYS01000001">
    <property type="protein sequence ID" value="OGD34374.1"/>
    <property type="molecule type" value="Genomic_DNA"/>
</dbReference>
<dbReference type="STRING" id="1797298.A2988_02495"/>
<reference evidence="1 2" key="1">
    <citation type="journal article" date="2016" name="Nat. Commun.">
        <title>Thousands of microbial genomes shed light on interconnected biogeochemical processes in an aquifer system.</title>
        <authorList>
            <person name="Anantharaman K."/>
            <person name="Brown C.T."/>
            <person name="Hug L.A."/>
            <person name="Sharon I."/>
            <person name="Castelle C.J."/>
            <person name="Probst A.J."/>
            <person name="Thomas B.C."/>
            <person name="Singh A."/>
            <person name="Wilkins M.J."/>
            <person name="Karaoz U."/>
            <person name="Brodie E.L."/>
            <person name="Williams K.H."/>
            <person name="Hubbard S.S."/>
            <person name="Banfield J.F."/>
        </authorList>
    </citation>
    <scope>NUCLEOTIDE SEQUENCE [LARGE SCALE GENOMIC DNA]</scope>
</reference>
<protein>
    <submittedName>
        <fullName evidence="1">Uncharacterized protein</fullName>
    </submittedName>
</protein>
<gene>
    <name evidence="1" type="ORF">A2988_02495</name>
</gene>
<dbReference type="Proteomes" id="UP000176650">
    <property type="component" value="Unassembled WGS sequence"/>
</dbReference>
<name>A0A1F5BUT3_9BACT</name>
<evidence type="ECO:0000313" key="1">
    <source>
        <dbReference type="EMBL" id="OGD34374.1"/>
    </source>
</evidence>
<evidence type="ECO:0000313" key="2">
    <source>
        <dbReference type="Proteomes" id="UP000176650"/>
    </source>
</evidence>
<organism evidence="1 2">
    <name type="scientific">Candidatus Azambacteria bacterium RIFCSPLOWO2_01_FULL_46_25</name>
    <dbReference type="NCBI Taxonomy" id="1797298"/>
    <lineage>
        <taxon>Bacteria</taxon>
        <taxon>Candidatus Azamiibacteriota</taxon>
    </lineage>
</organism>
<proteinExistence type="predicted"/>
<sequence>MFTHFTYAAKDFTARHNIKSNLLAASVCGEAEKAIHRLLRKKITTIAYRGKTLFIKTNSFPLANEIKLKERQIKDELKQCGFVVEVIRCAA</sequence>
<dbReference type="AlphaFoldDB" id="A0A1F5BUT3"/>